<evidence type="ECO:0000313" key="4">
    <source>
        <dbReference type="Proteomes" id="UP000253940"/>
    </source>
</evidence>
<feature type="signal peptide" evidence="1">
    <location>
        <begin position="1"/>
        <end position="21"/>
    </location>
</feature>
<proteinExistence type="predicted"/>
<dbReference type="Pfam" id="PF19657">
    <property type="entry name" value="DUF6160"/>
    <property type="match status" value="1"/>
</dbReference>
<organism evidence="3 4">
    <name type="scientific">Aquirhabdus parva</name>
    <dbReference type="NCBI Taxonomy" id="2283318"/>
    <lineage>
        <taxon>Bacteria</taxon>
        <taxon>Pseudomonadati</taxon>
        <taxon>Pseudomonadota</taxon>
        <taxon>Gammaproteobacteria</taxon>
        <taxon>Moraxellales</taxon>
        <taxon>Moraxellaceae</taxon>
        <taxon>Aquirhabdus</taxon>
    </lineage>
</organism>
<protein>
    <recommendedName>
        <fullName evidence="2">DUF6160 domain-containing protein</fullName>
    </recommendedName>
</protein>
<dbReference type="InterPro" id="IPR046158">
    <property type="entry name" value="DUF6160"/>
</dbReference>
<dbReference type="EMBL" id="CP031222">
    <property type="protein sequence ID" value="AXI01670.1"/>
    <property type="molecule type" value="Genomic_DNA"/>
</dbReference>
<dbReference type="AlphaFoldDB" id="A0A345P311"/>
<keyword evidence="1" id="KW-0732">Signal</keyword>
<name>A0A345P311_9GAMM</name>
<evidence type="ECO:0000256" key="1">
    <source>
        <dbReference type="SAM" id="SignalP"/>
    </source>
</evidence>
<gene>
    <name evidence="3" type="ORF">HYN46_01430</name>
</gene>
<evidence type="ECO:0000259" key="2">
    <source>
        <dbReference type="Pfam" id="PF19657"/>
    </source>
</evidence>
<accession>A0A345P311</accession>
<dbReference type="OrthoDB" id="6078536at2"/>
<dbReference type="KEGG" id="mbah:HYN46_01430"/>
<feature type="chain" id="PRO_5017021510" description="DUF6160 domain-containing protein" evidence="1">
    <location>
        <begin position="22"/>
        <end position="325"/>
    </location>
</feature>
<keyword evidence="4" id="KW-1185">Reference proteome</keyword>
<sequence>MKLFTQLALVTAIASTSSAFAMQSMDDAALSNATGQDGITILISLPSNNLKIDQIAVFDGDGTTGALESGAIVLGKNANGAGIAAGTAPTLGTGFSIQTNNSIGLVIDSSGGGASGATTGAAPILNIAVKLPSQFDVTTGDIGVAGASGVAGAYKVDANTTTGKGVVKILNSMTIGLGGASLNIQLGTPTAAQGAMIAANATITNGLSIANIGLIDGSTNYTGTLGVGNLVLTGGGAASASDLKLTANIDFGTAANLTTQLIKNPDGSAVTAGGMVIGLGNATAGSAKYNAYLQGVTLGDAASTLGDMRITGLDLTGAKVVIQGH</sequence>
<feature type="domain" description="DUF6160" evidence="2">
    <location>
        <begin position="1"/>
        <end position="77"/>
    </location>
</feature>
<reference evidence="3 4" key="1">
    <citation type="submission" date="2018-07" db="EMBL/GenBank/DDBJ databases">
        <title>Genome sequencing of Moraxellaceae gen. HYN0046.</title>
        <authorList>
            <person name="Kim M."/>
            <person name="Yi H."/>
        </authorList>
    </citation>
    <scope>NUCLEOTIDE SEQUENCE [LARGE SCALE GENOMIC DNA]</scope>
    <source>
        <strain evidence="3 4">HYN0046</strain>
    </source>
</reference>
<dbReference type="Proteomes" id="UP000253940">
    <property type="component" value="Chromosome"/>
</dbReference>
<dbReference type="RefSeq" id="WP_114897780.1">
    <property type="nucleotide sequence ID" value="NZ_CP031222.1"/>
</dbReference>
<evidence type="ECO:0000313" key="3">
    <source>
        <dbReference type="EMBL" id="AXI01670.1"/>
    </source>
</evidence>